<proteinExistence type="predicted"/>
<feature type="non-terminal residue" evidence="1">
    <location>
        <position position="1"/>
    </location>
</feature>
<evidence type="ECO:0000313" key="2">
    <source>
        <dbReference type="Proteomes" id="UP000269721"/>
    </source>
</evidence>
<gene>
    <name evidence="1" type="ORF">BDK51DRAFT_18762</name>
</gene>
<accession>A0A4P9WMG7</accession>
<dbReference type="PANTHER" id="PTHR13244:SF7">
    <property type="entry name" value="ZINC FINGER MYND DOMAIN-CONTAINING PROTEIN 10"/>
    <property type="match status" value="1"/>
</dbReference>
<dbReference type="OrthoDB" id="432970at2759"/>
<evidence type="ECO:0000313" key="1">
    <source>
        <dbReference type="EMBL" id="RKO94104.1"/>
    </source>
</evidence>
<dbReference type="AlphaFoldDB" id="A0A4P9WMG7"/>
<organism evidence="1 2">
    <name type="scientific">Blyttiomyces helicus</name>
    <dbReference type="NCBI Taxonomy" id="388810"/>
    <lineage>
        <taxon>Eukaryota</taxon>
        <taxon>Fungi</taxon>
        <taxon>Fungi incertae sedis</taxon>
        <taxon>Chytridiomycota</taxon>
        <taxon>Chytridiomycota incertae sedis</taxon>
        <taxon>Chytridiomycetes</taxon>
        <taxon>Chytridiomycetes incertae sedis</taxon>
        <taxon>Blyttiomyces</taxon>
    </lineage>
</organism>
<dbReference type="Proteomes" id="UP000269721">
    <property type="component" value="Unassembled WGS sequence"/>
</dbReference>
<sequence>EAVPAYRAEQIVENLLKLDISAVGSDRWMKQHENLELLNIQAHHNVQKENEEFVKEAFITFDKMECLVHELLVIETWKARIFPKISDKIASEANMKAYFVLYHEATIANLLELMLFWKESCVAVGDSLLDLVDYCSRKFAVLSAWEEDTTQKTAKEMLEVDDHKRLVENSKELNFTIAMSTLSIFRYLTDHITDLPLSVMTRILNTNDMVGSAVYLVERAPWLQKRANGTFRRFEDGGWKDVAAADMDRLGKVEAQLWFALYNLLIDTECRRKYEYDERKRDVILRLRAYFTPDLVDQLPFLVTLQRHLEELSIMQLPEYPIAGRSGLMVEMVRGSTAR</sequence>
<name>A0A4P9WMG7_9FUNG</name>
<protein>
    <submittedName>
        <fullName evidence="1">Uncharacterized protein</fullName>
    </submittedName>
</protein>
<keyword evidence="2" id="KW-1185">Reference proteome</keyword>
<reference evidence="2" key="1">
    <citation type="journal article" date="2018" name="Nat. Microbiol.">
        <title>Leveraging single-cell genomics to expand the fungal tree of life.</title>
        <authorList>
            <person name="Ahrendt S.R."/>
            <person name="Quandt C.A."/>
            <person name="Ciobanu D."/>
            <person name="Clum A."/>
            <person name="Salamov A."/>
            <person name="Andreopoulos B."/>
            <person name="Cheng J.F."/>
            <person name="Woyke T."/>
            <person name="Pelin A."/>
            <person name="Henrissat B."/>
            <person name="Reynolds N.K."/>
            <person name="Benny G.L."/>
            <person name="Smith M.E."/>
            <person name="James T.Y."/>
            <person name="Grigoriev I.V."/>
        </authorList>
    </citation>
    <scope>NUCLEOTIDE SEQUENCE [LARGE SCALE GENOMIC DNA]</scope>
</reference>
<dbReference type="InterPro" id="IPR052298">
    <property type="entry name" value="ZMYND10"/>
</dbReference>
<dbReference type="PANTHER" id="PTHR13244">
    <property type="entry name" value="ZINC FINGER MYND DOMAIN CONTAINING PROTEIN 10"/>
    <property type="match status" value="1"/>
</dbReference>
<dbReference type="EMBL" id="KZ994008">
    <property type="protein sequence ID" value="RKO94104.1"/>
    <property type="molecule type" value="Genomic_DNA"/>
</dbReference>
<dbReference type="GO" id="GO:0005737">
    <property type="term" value="C:cytoplasm"/>
    <property type="evidence" value="ECO:0007669"/>
    <property type="project" value="TreeGrafter"/>
</dbReference>